<dbReference type="GO" id="GO:0000175">
    <property type="term" value="F:3'-5'-RNA exonuclease activity"/>
    <property type="evidence" value="ECO:0007669"/>
    <property type="project" value="TreeGrafter"/>
</dbReference>
<evidence type="ECO:0000313" key="2">
    <source>
        <dbReference type="WBParaSite" id="maker-PairedContig_1145-snap-gene-0.14-mRNA-1"/>
    </source>
</evidence>
<dbReference type="InterPro" id="IPR036691">
    <property type="entry name" value="Endo/exonu/phosph_ase_sf"/>
</dbReference>
<protein>
    <submittedName>
        <fullName evidence="2">Endo/exonuclease/phosphatase domain-containing protein</fullName>
    </submittedName>
</protein>
<sequence length="689" mass="78731">MWWLLRNAVRHCKRRGCLFPFSISFFQNCASRSDPTIISSVMKRRLQRNVSYIAKYPENVIMMWVGSVPRIARKKISCIGGMEEQSLHICFVYCVPHSKTLVEINLVRPLNELFLQTCDKIKEKISKFIHKQSSEVVCDESDTSEFVFSAPGRPNLVIALVARTTHPAVQLLSTNEQVYKDENVLDMCINNDAYRLLRNPPRCTKLVIKLKPLVGCPLMASFSLSENLRKVEPSFHWYVGEPDACLISPVLNNIPGGKSKYTMDGWIYRSTGKYFCPSVEDIGKRICVLLDMGADTIVYCADTDGEVSEVGEALIFEERQATFCQEHANSGNTRVISYNVLANLYLDLKLRQEDLHFPYCAKEYQNYDYRYPILLREIPGMILVFDENQQDSYQADIIFLQEVDERLWLRFLPDVMSSNGYDCYFKKKGMKVNEGLVICFRRKQFRCLESHNMWLPDLLNTGTYPENADIIGLLKNSDELNAMFVSKPAVIQVLVLDSSSLFAKENGILLLANTHLYFDPRFEIIKILQALLCARWIVRVATDYANRNPKAKLHVLFAGDFNSTPDGAVYRLLSTGNISVKSDCLAYSQYPKIYGDINFTIQPSFPSFNLNLTNLGDETQFTNYTRHYRYNGQIAGFEGCLDYIWGSANVKVQKVIPVPPKEIAKKYVALPSKISPSDHLPLVCDIRLH</sequence>
<dbReference type="STRING" id="6293.A0A1I8EAM8"/>
<dbReference type="SUPFAM" id="SSF56219">
    <property type="entry name" value="DNase I-like"/>
    <property type="match status" value="1"/>
</dbReference>
<dbReference type="GO" id="GO:0000288">
    <property type="term" value="P:nuclear-transcribed mRNA catabolic process, deadenylation-dependent decay"/>
    <property type="evidence" value="ECO:0007669"/>
    <property type="project" value="TreeGrafter"/>
</dbReference>
<accession>A0A1I8EAM8</accession>
<proteinExistence type="predicted"/>
<dbReference type="InterPro" id="IPR005135">
    <property type="entry name" value="Endo/exonuclease/phosphatase"/>
</dbReference>
<organism evidence="2">
    <name type="scientific">Wuchereria bancrofti</name>
    <dbReference type="NCBI Taxonomy" id="6293"/>
    <lineage>
        <taxon>Eukaryota</taxon>
        <taxon>Metazoa</taxon>
        <taxon>Ecdysozoa</taxon>
        <taxon>Nematoda</taxon>
        <taxon>Chromadorea</taxon>
        <taxon>Rhabditida</taxon>
        <taxon>Spirurina</taxon>
        <taxon>Spiruromorpha</taxon>
        <taxon>Filarioidea</taxon>
        <taxon>Onchocercidae</taxon>
        <taxon>Wuchereria</taxon>
    </lineage>
</organism>
<dbReference type="PANTHER" id="PTHR12121">
    <property type="entry name" value="CARBON CATABOLITE REPRESSOR PROTEIN 4"/>
    <property type="match status" value="1"/>
</dbReference>
<reference evidence="2" key="1">
    <citation type="submission" date="2016-11" db="UniProtKB">
        <authorList>
            <consortium name="WormBaseParasite"/>
        </authorList>
    </citation>
    <scope>IDENTIFICATION</scope>
    <source>
        <strain evidence="2">pt0022</strain>
    </source>
</reference>
<dbReference type="Gene3D" id="3.60.10.10">
    <property type="entry name" value="Endonuclease/exonuclease/phosphatase"/>
    <property type="match status" value="1"/>
</dbReference>
<feature type="domain" description="Endonuclease/exonuclease/phosphatase" evidence="1">
    <location>
        <begin position="392"/>
        <end position="679"/>
    </location>
</feature>
<evidence type="ECO:0000259" key="1">
    <source>
        <dbReference type="Pfam" id="PF03372"/>
    </source>
</evidence>
<dbReference type="GO" id="GO:0005739">
    <property type="term" value="C:mitochondrion"/>
    <property type="evidence" value="ECO:0007669"/>
    <property type="project" value="TreeGrafter"/>
</dbReference>
<dbReference type="PANTHER" id="PTHR12121:SF37">
    <property type="entry name" value="2',5'-PHOSPHODIESTERASE 12"/>
    <property type="match status" value="1"/>
</dbReference>
<name>A0A1I8EAM8_WUCBA</name>
<dbReference type="WBParaSite" id="maker-PairedContig_1145-snap-gene-0.14-mRNA-1">
    <property type="protein sequence ID" value="maker-PairedContig_1145-snap-gene-0.14-mRNA-1"/>
    <property type="gene ID" value="maker-PairedContig_1145-snap-gene-0.14"/>
</dbReference>
<dbReference type="InterPro" id="IPR050410">
    <property type="entry name" value="CCR4/nocturin_mRNA_transcr"/>
</dbReference>
<dbReference type="Pfam" id="PF03372">
    <property type="entry name" value="Exo_endo_phos"/>
    <property type="match status" value="1"/>
</dbReference>
<dbReference type="AlphaFoldDB" id="A0A1I8EAM8"/>